<reference evidence="2" key="1">
    <citation type="submission" date="2016-11" db="EMBL/GenBank/DDBJ databases">
        <title>Dehalogenimonas formicexedens sp. nov., a chlorinated alkane respiring bacterium isolated from contaminated groundwater.</title>
        <authorList>
            <person name="Key T.A."/>
            <person name="Bowman K.S."/>
            <person name="Lee I."/>
            <person name="Chun J."/>
            <person name="Albuquerque L."/>
            <person name="da Costa M.S."/>
            <person name="Rainey F.A."/>
            <person name="Moe W.M."/>
        </authorList>
    </citation>
    <scope>NUCLEOTIDE SEQUENCE [LARGE SCALE GENOMIC DNA]</scope>
    <source>
        <strain evidence="2">NSZ-14</strain>
    </source>
</reference>
<evidence type="ECO:0000313" key="2">
    <source>
        <dbReference type="Proteomes" id="UP000185934"/>
    </source>
</evidence>
<proteinExistence type="predicted"/>
<organism evidence="1 2">
    <name type="scientific">Dehalogenimonas formicexedens</name>
    <dbReference type="NCBI Taxonomy" id="1839801"/>
    <lineage>
        <taxon>Bacteria</taxon>
        <taxon>Bacillati</taxon>
        <taxon>Chloroflexota</taxon>
        <taxon>Dehalococcoidia</taxon>
        <taxon>Dehalococcoidales</taxon>
        <taxon>Dehalococcoidaceae</taxon>
        <taxon>Dehalogenimonas</taxon>
    </lineage>
</organism>
<dbReference type="Proteomes" id="UP000185934">
    <property type="component" value="Chromosome"/>
</dbReference>
<dbReference type="KEGG" id="dfo:Dform_00379"/>
<sequence length="451" mass="51872">MEYDYPFINQYSTVPRKISSKVKQLYPNESKSIQHCIKLIVVNLNVNVEVAYSKSDAFYTREKTRDYTKTHMLRAIEVLVNDGYIKISKRGSKNIAFKKGISSRIRRKLKLHKDFPKSKTYQIYLRKLPLLRVDDVSIHTAQQAQIMEVTINTKPKTNTTTNIVATKLTINKTNNTATHSVNNTVHTIPLRRYFNGSFCLNYDYFHKMKLDFGRLNLNRTYLRGVGLTRVFVDGDGCGRWYQLHGRSYQQLSKAERIQILLNGDEVAELDYSAMHPHILCAWEKQTTPQNFYESVVNALIVTFPSITRDVVKKVVLMSINAKSKAQLNRAIAKDSFEERKANKTRIKEGRATKSILVDDIKTCGASSEDIVKAFQTSYPFLSKYVYSQSANKLMLVESEIMTLVLEELKKLEIPALPIHDSVLFPKQHATQVKQVMLDCYKKKTGFDIEVK</sequence>
<dbReference type="EMBL" id="CP018258">
    <property type="protein sequence ID" value="APV43738.1"/>
    <property type="molecule type" value="Genomic_DNA"/>
</dbReference>
<dbReference type="STRING" id="1839801.Dform_00379"/>
<protein>
    <submittedName>
        <fullName evidence="1">Uncharacterized protein</fullName>
    </submittedName>
</protein>
<gene>
    <name evidence="1" type="ORF">Dform_00379</name>
</gene>
<evidence type="ECO:0000313" key="1">
    <source>
        <dbReference type="EMBL" id="APV43738.1"/>
    </source>
</evidence>
<dbReference type="AlphaFoldDB" id="A0A1P8F5M8"/>
<name>A0A1P8F5M8_9CHLR</name>
<accession>A0A1P8F5M8</accession>
<keyword evidence="2" id="KW-1185">Reference proteome</keyword>